<keyword evidence="2" id="KW-0472">Membrane</keyword>
<name>A0A1H3EGV2_9PSEU</name>
<gene>
    <name evidence="3" type="ORF">SAMN05421504_103817</name>
</gene>
<dbReference type="Pfam" id="PF14155">
    <property type="entry name" value="DUF4307"/>
    <property type="match status" value="1"/>
</dbReference>
<reference evidence="3 4" key="1">
    <citation type="submission" date="2016-10" db="EMBL/GenBank/DDBJ databases">
        <authorList>
            <person name="de Groot N.N."/>
        </authorList>
    </citation>
    <scope>NUCLEOTIDE SEQUENCE [LARGE SCALE GENOMIC DNA]</scope>
    <source>
        <strain evidence="3 4">CPCC 202699</strain>
    </source>
</reference>
<organism evidence="3 4">
    <name type="scientific">Amycolatopsis xylanica</name>
    <dbReference type="NCBI Taxonomy" id="589385"/>
    <lineage>
        <taxon>Bacteria</taxon>
        <taxon>Bacillati</taxon>
        <taxon>Actinomycetota</taxon>
        <taxon>Actinomycetes</taxon>
        <taxon>Pseudonocardiales</taxon>
        <taxon>Pseudonocardiaceae</taxon>
        <taxon>Amycolatopsis</taxon>
    </lineage>
</organism>
<dbReference type="Proteomes" id="UP000199515">
    <property type="component" value="Unassembled WGS sequence"/>
</dbReference>
<dbReference type="InterPro" id="IPR025443">
    <property type="entry name" value="DUF4307"/>
</dbReference>
<proteinExistence type="predicted"/>
<dbReference type="RefSeq" id="WP_245757363.1">
    <property type="nucleotide sequence ID" value="NZ_FNON01000003.1"/>
</dbReference>
<feature type="region of interest" description="Disordered" evidence="1">
    <location>
        <begin position="1"/>
        <end position="21"/>
    </location>
</feature>
<evidence type="ECO:0008006" key="5">
    <source>
        <dbReference type="Google" id="ProtNLM"/>
    </source>
</evidence>
<evidence type="ECO:0000313" key="4">
    <source>
        <dbReference type="Proteomes" id="UP000199515"/>
    </source>
</evidence>
<evidence type="ECO:0000256" key="2">
    <source>
        <dbReference type="SAM" id="Phobius"/>
    </source>
</evidence>
<dbReference type="STRING" id="589385.SAMN05421504_103817"/>
<keyword evidence="2" id="KW-0812">Transmembrane</keyword>
<feature type="transmembrane region" description="Helical" evidence="2">
    <location>
        <begin position="30"/>
        <end position="50"/>
    </location>
</feature>
<dbReference type="EMBL" id="FNON01000003">
    <property type="protein sequence ID" value="SDX77931.1"/>
    <property type="molecule type" value="Genomic_DNA"/>
</dbReference>
<evidence type="ECO:0000256" key="1">
    <source>
        <dbReference type="SAM" id="MobiDB-lite"/>
    </source>
</evidence>
<protein>
    <recommendedName>
        <fullName evidence="5">DUF4307 domain-containing protein</fullName>
    </recommendedName>
</protein>
<evidence type="ECO:0000313" key="3">
    <source>
        <dbReference type="EMBL" id="SDX77931.1"/>
    </source>
</evidence>
<dbReference type="AlphaFoldDB" id="A0A1H3EGV2"/>
<accession>A0A1H3EGV2</accession>
<keyword evidence="2" id="KW-1133">Transmembrane helix</keyword>
<keyword evidence="4" id="KW-1185">Reference proteome</keyword>
<sequence length="144" mass="15155">MGAETAVPARPEGRYGPTRGAKPRPWGRRLFGIIAVAVSLGVAYVAYANLGTAPIEAQRVGFSVKPDNAIEIVMDVTRDEPGRPGVCIVRARDLSGAESGRREVLVPAGGGTTRLTAVIRSVGEPVTADIFGCSYDVPRYLSTS</sequence>